<dbReference type="Gene3D" id="1.20.1720.10">
    <property type="entry name" value="Multidrug resistance protein D"/>
    <property type="match status" value="1"/>
</dbReference>
<feature type="transmembrane region" description="Helical" evidence="8">
    <location>
        <begin position="114"/>
        <end position="137"/>
    </location>
</feature>
<dbReference type="PANTHER" id="PTHR42718">
    <property type="entry name" value="MAJOR FACILITATOR SUPERFAMILY MULTIDRUG TRANSPORTER MFSC"/>
    <property type="match status" value="1"/>
</dbReference>
<name>A0A6N4RAF5_BLAVI</name>
<feature type="transmembrane region" description="Helical" evidence="8">
    <location>
        <begin position="279"/>
        <end position="303"/>
    </location>
</feature>
<reference evidence="10 11" key="1">
    <citation type="journal article" date="2017" name="Nat. Commun.">
        <title>In situ click chemistry generation of cyclooxygenase-2 inhibitors.</title>
        <authorList>
            <person name="Bhardwaj A."/>
            <person name="Kaur J."/>
            <person name="Wuest M."/>
            <person name="Wuest F."/>
        </authorList>
    </citation>
    <scope>NUCLEOTIDE SEQUENCE [LARGE SCALE GENOMIC DNA]</scope>
    <source>
        <strain evidence="10">S2_018_000_R2_106</strain>
    </source>
</reference>
<dbReference type="SUPFAM" id="SSF103473">
    <property type="entry name" value="MFS general substrate transporter"/>
    <property type="match status" value="1"/>
</dbReference>
<dbReference type="InterPro" id="IPR004638">
    <property type="entry name" value="EmrB-like"/>
</dbReference>
<evidence type="ECO:0000256" key="2">
    <source>
        <dbReference type="ARBA" id="ARBA00008537"/>
    </source>
</evidence>
<evidence type="ECO:0000313" key="11">
    <source>
        <dbReference type="Proteomes" id="UP000320948"/>
    </source>
</evidence>
<feature type="transmembrane region" description="Helical" evidence="8">
    <location>
        <begin position="149"/>
        <end position="169"/>
    </location>
</feature>
<organism evidence="10 11">
    <name type="scientific">Blastochloris viridis</name>
    <name type="common">Rhodopseudomonas viridis</name>
    <dbReference type="NCBI Taxonomy" id="1079"/>
    <lineage>
        <taxon>Bacteria</taxon>
        <taxon>Pseudomonadati</taxon>
        <taxon>Pseudomonadota</taxon>
        <taxon>Alphaproteobacteria</taxon>
        <taxon>Hyphomicrobiales</taxon>
        <taxon>Blastochloridaceae</taxon>
        <taxon>Blastochloris</taxon>
    </lineage>
</organism>
<dbReference type="Proteomes" id="UP000320948">
    <property type="component" value="Unassembled WGS sequence"/>
</dbReference>
<dbReference type="InterPro" id="IPR011701">
    <property type="entry name" value="MFS"/>
</dbReference>
<feature type="transmembrane region" description="Helical" evidence="8">
    <location>
        <begin position="21"/>
        <end position="41"/>
    </location>
</feature>
<dbReference type="CDD" id="cd17503">
    <property type="entry name" value="MFS_LmrB_MDR_like"/>
    <property type="match status" value="1"/>
</dbReference>
<sequence>MSAAAAREALARGGKLTTTQWIGFMAMVLGMFMAILDIQIVASSLSQVQAGLSASADEITWVQTSYLVAEVIMIPLSGWLSRAFSTRILFAVSCMGFTLMSLLCALAWNLDSMIVFRALQGFLGGAMIPTVFATIFIMFPREMRLRMNIVLGLVVTLAPTAGPVLGGYLTDMFSWHMMFLINVIPGILVSLAVWFFLDVDKPDHSLLKKIDFRGILYIGIFLGSLQFVLEDGVREDWFNSDAIVIAALLAVFAGIAMFWRELTIKEPIVNLRAFGNANFAVGSLFGFVLGIGLYSAIALMPMYLAQVKGLNSFQIGMYLAVTGGFQLLFTPVAGIASQKLEPRTMLFIGMSGFAASMWLNGLLTNETGFWELFLPQAVRGASLMFCFIPINDIALGTLPVDQIKNASGLFNLMRNLGGAIGLAVISTLSLKWNHFYQGQLREHVTAGNEATQAFLTQVGGRMEQIGVANPDLGALQTLYHVALREASVLTFNDLFHGLAIIYLCSLPLVFLIKKGAHKTEGGGH</sequence>
<feature type="transmembrane region" description="Helical" evidence="8">
    <location>
        <begin position="344"/>
        <end position="361"/>
    </location>
</feature>
<protein>
    <submittedName>
        <fullName evidence="10">DHA2 family efflux MFS transporter permease subunit</fullName>
    </submittedName>
</protein>
<keyword evidence="3" id="KW-0813">Transport</keyword>
<keyword evidence="4" id="KW-1003">Cell membrane</keyword>
<feature type="domain" description="Major facilitator superfamily (MFS) profile" evidence="9">
    <location>
        <begin position="23"/>
        <end position="517"/>
    </location>
</feature>
<evidence type="ECO:0000256" key="8">
    <source>
        <dbReference type="SAM" id="Phobius"/>
    </source>
</evidence>
<feature type="transmembrane region" description="Helical" evidence="8">
    <location>
        <begin position="412"/>
        <end position="430"/>
    </location>
</feature>
<dbReference type="GO" id="GO:0022857">
    <property type="term" value="F:transmembrane transporter activity"/>
    <property type="evidence" value="ECO:0007669"/>
    <property type="project" value="InterPro"/>
</dbReference>
<feature type="transmembrane region" description="Helical" evidence="8">
    <location>
        <begin position="210"/>
        <end position="229"/>
    </location>
</feature>
<keyword evidence="5 8" id="KW-0812">Transmembrane</keyword>
<evidence type="ECO:0000256" key="1">
    <source>
        <dbReference type="ARBA" id="ARBA00004651"/>
    </source>
</evidence>
<dbReference type="NCBIfam" id="TIGR00711">
    <property type="entry name" value="efflux_EmrB"/>
    <property type="match status" value="1"/>
</dbReference>
<dbReference type="Pfam" id="PF07690">
    <property type="entry name" value="MFS_1"/>
    <property type="match status" value="1"/>
</dbReference>
<dbReference type="AlphaFoldDB" id="A0A6N4RAF5"/>
<accession>A0A6N4RAF5</accession>
<feature type="transmembrane region" description="Helical" evidence="8">
    <location>
        <begin position="175"/>
        <end position="198"/>
    </location>
</feature>
<gene>
    <name evidence="10" type="ORF">DI628_00065</name>
</gene>
<dbReference type="GO" id="GO:0005886">
    <property type="term" value="C:plasma membrane"/>
    <property type="evidence" value="ECO:0007669"/>
    <property type="project" value="UniProtKB-SubCell"/>
</dbReference>
<feature type="transmembrane region" description="Helical" evidence="8">
    <location>
        <begin position="494"/>
        <end position="512"/>
    </location>
</feature>
<evidence type="ECO:0000256" key="6">
    <source>
        <dbReference type="ARBA" id="ARBA00022989"/>
    </source>
</evidence>
<dbReference type="EMBL" id="VAFM01000001">
    <property type="protein sequence ID" value="TKW61065.1"/>
    <property type="molecule type" value="Genomic_DNA"/>
</dbReference>
<dbReference type="PROSITE" id="PS50850">
    <property type="entry name" value="MFS"/>
    <property type="match status" value="1"/>
</dbReference>
<evidence type="ECO:0000256" key="4">
    <source>
        <dbReference type="ARBA" id="ARBA00022475"/>
    </source>
</evidence>
<comment type="similarity">
    <text evidence="2">Belongs to the major facilitator superfamily. EmrB family.</text>
</comment>
<comment type="caution">
    <text evidence="10">The sequence shown here is derived from an EMBL/GenBank/DDBJ whole genome shotgun (WGS) entry which is preliminary data.</text>
</comment>
<feature type="transmembrane region" description="Helical" evidence="8">
    <location>
        <begin position="241"/>
        <end position="259"/>
    </location>
</feature>
<evidence type="ECO:0000256" key="7">
    <source>
        <dbReference type="ARBA" id="ARBA00023136"/>
    </source>
</evidence>
<proteinExistence type="inferred from homology"/>
<feature type="transmembrane region" description="Helical" evidence="8">
    <location>
        <begin position="315"/>
        <end position="337"/>
    </location>
</feature>
<evidence type="ECO:0000256" key="3">
    <source>
        <dbReference type="ARBA" id="ARBA00022448"/>
    </source>
</evidence>
<dbReference type="Gene3D" id="1.20.1250.20">
    <property type="entry name" value="MFS general substrate transporter like domains"/>
    <property type="match status" value="1"/>
</dbReference>
<dbReference type="InterPro" id="IPR020846">
    <property type="entry name" value="MFS_dom"/>
</dbReference>
<evidence type="ECO:0000313" key="10">
    <source>
        <dbReference type="EMBL" id="TKW61065.1"/>
    </source>
</evidence>
<comment type="subcellular location">
    <subcellularLocation>
        <location evidence="1">Cell membrane</location>
        <topology evidence="1">Multi-pass membrane protein</topology>
    </subcellularLocation>
</comment>
<evidence type="ECO:0000256" key="5">
    <source>
        <dbReference type="ARBA" id="ARBA00022692"/>
    </source>
</evidence>
<dbReference type="PANTHER" id="PTHR42718:SF9">
    <property type="entry name" value="MAJOR FACILITATOR SUPERFAMILY MULTIDRUG TRANSPORTER MFSC"/>
    <property type="match status" value="1"/>
</dbReference>
<feature type="transmembrane region" description="Helical" evidence="8">
    <location>
        <begin position="88"/>
        <end position="108"/>
    </location>
</feature>
<keyword evidence="7 8" id="KW-0472">Membrane</keyword>
<dbReference type="InterPro" id="IPR036259">
    <property type="entry name" value="MFS_trans_sf"/>
</dbReference>
<evidence type="ECO:0000259" key="9">
    <source>
        <dbReference type="PROSITE" id="PS50850"/>
    </source>
</evidence>
<feature type="transmembrane region" description="Helical" evidence="8">
    <location>
        <begin position="61"/>
        <end position="81"/>
    </location>
</feature>
<feature type="transmembrane region" description="Helical" evidence="8">
    <location>
        <begin position="381"/>
        <end position="400"/>
    </location>
</feature>
<keyword evidence="6 8" id="KW-1133">Transmembrane helix</keyword>